<evidence type="ECO:0000313" key="4">
    <source>
        <dbReference type="EMBL" id="CDX03397.1"/>
    </source>
</evidence>
<reference evidence="4" key="1">
    <citation type="submission" date="2014-07" db="EMBL/GenBank/DDBJ databases">
        <authorList>
            <person name="Hornung V.Bastian."/>
        </authorList>
    </citation>
    <scope>NUCLEOTIDE SEQUENCE</scope>
    <source>
        <strain evidence="4">PCE-S</strain>
    </source>
</reference>
<keyword evidence="4" id="KW-0808">Transferase</keyword>
<dbReference type="InterPro" id="IPR001544">
    <property type="entry name" value="Aminotrans_IV"/>
</dbReference>
<dbReference type="EMBL" id="LK996017">
    <property type="protein sequence ID" value="CDX03397.1"/>
    <property type="molecule type" value="Genomic_DNA"/>
</dbReference>
<dbReference type="GO" id="GO:0005829">
    <property type="term" value="C:cytosol"/>
    <property type="evidence" value="ECO:0007669"/>
    <property type="project" value="TreeGrafter"/>
</dbReference>
<dbReference type="RefSeq" id="WP_015945210.1">
    <property type="nucleotide sequence ID" value="NZ_LK996017.1"/>
</dbReference>
<evidence type="ECO:0000313" key="5">
    <source>
        <dbReference type="EMBL" id="KTE92254.1"/>
    </source>
</evidence>
<dbReference type="InterPro" id="IPR043132">
    <property type="entry name" value="BCAT-like_C"/>
</dbReference>
<dbReference type="InterPro" id="IPR050571">
    <property type="entry name" value="Class-IV_PLP-Dep_Aminotrnsfr"/>
</dbReference>
<dbReference type="CDD" id="cd01558">
    <property type="entry name" value="D-AAT_like"/>
    <property type="match status" value="1"/>
</dbReference>
<dbReference type="Proteomes" id="UP000054623">
    <property type="component" value="Unassembled WGS sequence"/>
</dbReference>
<dbReference type="EMBL" id="LOCK01000017">
    <property type="protein sequence ID" value="KTE92254.1"/>
    <property type="molecule type" value="Genomic_DNA"/>
</dbReference>
<protein>
    <submittedName>
        <fullName evidence="5">Amino acid aminotransferase</fullName>
    </submittedName>
    <submittedName>
        <fullName evidence="4">D-alanine aminotransferase</fullName>
    </submittedName>
</protein>
<evidence type="ECO:0000313" key="6">
    <source>
        <dbReference type="Proteomes" id="UP000054623"/>
    </source>
</evidence>
<dbReference type="PANTHER" id="PTHR42743:SF11">
    <property type="entry name" value="AMINODEOXYCHORISMATE LYASE"/>
    <property type="match status" value="1"/>
</dbReference>
<organism evidence="4">
    <name type="scientific">Desulfitobacterium hafniense</name>
    <name type="common">Desulfitobacterium frappieri</name>
    <dbReference type="NCBI Taxonomy" id="49338"/>
    <lineage>
        <taxon>Bacteria</taxon>
        <taxon>Bacillati</taxon>
        <taxon>Bacillota</taxon>
        <taxon>Clostridia</taxon>
        <taxon>Eubacteriales</taxon>
        <taxon>Desulfitobacteriaceae</taxon>
        <taxon>Desulfitobacterium</taxon>
    </lineage>
</organism>
<gene>
    <name evidence="5" type="ORF">AT727_04800</name>
    <name evidence="4" type="ORF">DPCES_3511</name>
</gene>
<evidence type="ECO:0000256" key="3">
    <source>
        <dbReference type="ARBA" id="ARBA00022898"/>
    </source>
</evidence>
<dbReference type="AlphaFoldDB" id="A0A098B4V5"/>
<dbReference type="GO" id="GO:0008483">
    <property type="term" value="F:transaminase activity"/>
    <property type="evidence" value="ECO:0007669"/>
    <property type="project" value="UniProtKB-KW"/>
</dbReference>
<dbReference type="Gene3D" id="3.30.470.10">
    <property type="match status" value="1"/>
</dbReference>
<comment type="cofactor">
    <cofactor evidence="1">
        <name>pyridoxal 5'-phosphate</name>
        <dbReference type="ChEBI" id="CHEBI:597326"/>
    </cofactor>
</comment>
<dbReference type="PANTHER" id="PTHR42743">
    <property type="entry name" value="AMINO-ACID AMINOTRANSFERASE"/>
    <property type="match status" value="1"/>
</dbReference>
<name>A0A098B4V5_DESHA</name>
<dbReference type="InterPro" id="IPR043131">
    <property type="entry name" value="BCAT-like_N"/>
</dbReference>
<evidence type="ECO:0000256" key="1">
    <source>
        <dbReference type="ARBA" id="ARBA00001933"/>
    </source>
</evidence>
<accession>A0A098B4V5</accession>
<keyword evidence="3" id="KW-0663">Pyridoxal phosphate</keyword>
<reference evidence="5 6" key="2">
    <citation type="submission" date="2015-12" db="EMBL/GenBank/DDBJ databases">
        <title>Draft Genome Sequence of Desulfitobacterium hafniense Strain DH, a Sulfate-reducing Bacterium Isolated from Paddy Soils.</title>
        <authorList>
            <person name="Bao P."/>
            <person name="Zhang X."/>
            <person name="Li G."/>
        </authorList>
    </citation>
    <scope>NUCLEOTIDE SEQUENCE [LARGE SCALE GENOMIC DNA]</scope>
    <source>
        <strain evidence="5 6">DH</strain>
    </source>
</reference>
<evidence type="ECO:0000256" key="2">
    <source>
        <dbReference type="ARBA" id="ARBA00009320"/>
    </source>
</evidence>
<dbReference type="GO" id="GO:0046394">
    <property type="term" value="P:carboxylic acid biosynthetic process"/>
    <property type="evidence" value="ECO:0007669"/>
    <property type="project" value="UniProtKB-ARBA"/>
</dbReference>
<sequence length="295" mass="32120">MLDYTGIAWVNGEFSSLQEARVPFLDRGYFFGDGVYEAVKVRDGKLFALPEHLERFERSMKEIRITPPKTTGELTALVLECVEKAGLPNAMVYLQVTRGVGPRMHAFLPEGEPMVTLFVAPMTSVEEKVRKAGVSCITVPDERWAHPHIKTLNLLPNVLAKQAAVEQGAYEAILVLGTEPGGGLITEASSSNVAAVIRGKVVTPPLNGRILPGVSRAIMLETAREAGIEVEEREITLEELRSAEEIILTSTGCEVLGVGRLDDVTVGEGGAGPMTERLYEIFMAGWEKRLTSVKS</sequence>
<dbReference type="GO" id="GO:0008652">
    <property type="term" value="P:amino acid biosynthetic process"/>
    <property type="evidence" value="ECO:0007669"/>
    <property type="project" value="UniProtKB-ARBA"/>
</dbReference>
<keyword evidence="4" id="KW-0032">Aminotransferase</keyword>
<dbReference type="InterPro" id="IPR036038">
    <property type="entry name" value="Aminotransferase-like"/>
</dbReference>
<dbReference type="OrthoDB" id="9805628at2"/>
<dbReference type="SUPFAM" id="SSF56752">
    <property type="entry name" value="D-aminoacid aminotransferase-like PLP-dependent enzymes"/>
    <property type="match status" value="1"/>
</dbReference>
<dbReference type="PATRIC" id="fig|49338.4.peg.3772"/>
<proteinExistence type="inferred from homology"/>
<dbReference type="Pfam" id="PF01063">
    <property type="entry name" value="Aminotran_4"/>
    <property type="match status" value="1"/>
</dbReference>
<dbReference type="Gene3D" id="3.20.10.10">
    <property type="entry name" value="D-amino Acid Aminotransferase, subunit A, domain 2"/>
    <property type="match status" value="1"/>
</dbReference>
<comment type="similarity">
    <text evidence="2">Belongs to the class-IV pyridoxal-phosphate-dependent aminotransferase family.</text>
</comment>
<dbReference type="FunFam" id="3.20.10.10:FF:000002">
    <property type="entry name" value="D-alanine aminotransferase"/>
    <property type="match status" value="1"/>
</dbReference>